<evidence type="ECO:0000313" key="3">
    <source>
        <dbReference type="Proteomes" id="UP001501000"/>
    </source>
</evidence>
<dbReference type="SUPFAM" id="SSF140376">
    <property type="entry name" value="ChaB-like"/>
    <property type="match status" value="1"/>
</dbReference>
<dbReference type="EMBL" id="BAABAJ010000020">
    <property type="protein sequence ID" value="GAA3934114.1"/>
    <property type="molecule type" value="Genomic_DNA"/>
</dbReference>
<reference evidence="3" key="1">
    <citation type="journal article" date="2019" name="Int. J. Syst. Evol. Microbiol.">
        <title>The Global Catalogue of Microorganisms (GCM) 10K type strain sequencing project: providing services to taxonomists for standard genome sequencing and annotation.</title>
        <authorList>
            <consortium name="The Broad Institute Genomics Platform"/>
            <consortium name="The Broad Institute Genome Sequencing Center for Infectious Disease"/>
            <person name="Wu L."/>
            <person name="Ma J."/>
        </authorList>
    </citation>
    <scope>NUCLEOTIDE SEQUENCE [LARGE SCALE GENOMIC DNA]</scope>
    <source>
        <strain evidence="3">JCM 16956</strain>
    </source>
</reference>
<feature type="region of interest" description="Disordered" evidence="1">
    <location>
        <begin position="55"/>
        <end position="93"/>
    </location>
</feature>
<proteinExistence type="predicted"/>
<dbReference type="RefSeq" id="WP_345286261.1">
    <property type="nucleotide sequence ID" value="NZ_BAABAJ010000020.1"/>
</dbReference>
<protein>
    <submittedName>
        <fullName evidence="2">ChaB family protein</fullName>
    </submittedName>
</protein>
<gene>
    <name evidence="2" type="ORF">GCM10022244_48160</name>
</gene>
<evidence type="ECO:0000256" key="1">
    <source>
        <dbReference type="SAM" id="MobiDB-lite"/>
    </source>
</evidence>
<organism evidence="2 3">
    <name type="scientific">Streptomyces gulbargensis</name>
    <dbReference type="NCBI Taxonomy" id="364901"/>
    <lineage>
        <taxon>Bacteria</taxon>
        <taxon>Bacillati</taxon>
        <taxon>Actinomycetota</taxon>
        <taxon>Actinomycetes</taxon>
        <taxon>Kitasatosporales</taxon>
        <taxon>Streptomycetaceae</taxon>
        <taxon>Streptomyces</taxon>
    </lineage>
</organism>
<feature type="compositionally biased region" description="Basic and acidic residues" evidence="1">
    <location>
        <begin position="55"/>
        <end position="80"/>
    </location>
</feature>
<dbReference type="InterPro" id="IPR037205">
    <property type="entry name" value="ChaB_sf"/>
</dbReference>
<evidence type="ECO:0000313" key="2">
    <source>
        <dbReference type="EMBL" id="GAA3934114.1"/>
    </source>
</evidence>
<accession>A0ABP7N1C5</accession>
<keyword evidence="3" id="KW-1185">Reference proteome</keyword>
<dbReference type="Proteomes" id="UP001501000">
    <property type="component" value="Unassembled WGS sequence"/>
</dbReference>
<comment type="caution">
    <text evidence="2">The sequence shown here is derived from an EMBL/GenBank/DDBJ whole genome shotgun (WGS) entry which is preliminary data.</text>
</comment>
<name>A0ABP7N1C5_9ACTN</name>
<dbReference type="InterPro" id="IPR009317">
    <property type="entry name" value="ChaB"/>
</dbReference>
<sequence length="133" mass="15347">MPGRDELPSTLERSPEEARRTWIKAHDAAVDQYGEGERAHRVAFSALKHMYEKVGDHWERKEHGRKGPSDARAATPRERPAPSGEGVDEQATKHHLYELAQRLEINGRSRMSREELLEAIRKENRSRTRKARS</sequence>
<dbReference type="Pfam" id="PF06150">
    <property type="entry name" value="ChaB"/>
    <property type="match status" value="1"/>
</dbReference>
<dbReference type="Gene3D" id="1.10.1740.70">
    <property type="entry name" value="ChaB"/>
    <property type="match status" value="1"/>
</dbReference>